<evidence type="ECO:0000313" key="4">
    <source>
        <dbReference type="EnsemblMetazoa" id="ISCW008003-PA"/>
    </source>
</evidence>
<dbReference type="AlphaFoldDB" id="B7PU10"/>
<feature type="transmembrane region" description="Helical" evidence="1">
    <location>
        <begin position="252"/>
        <end position="271"/>
    </location>
</feature>
<keyword evidence="1" id="KW-1133">Transmembrane helix</keyword>
<dbReference type="EMBL" id="DS789597">
    <property type="protein sequence ID" value="EEC10082.1"/>
    <property type="molecule type" value="Genomic_DNA"/>
</dbReference>
<dbReference type="EnsemblMetazoa" id="ISCW008003-RA">
    <property type="protein sequence ID" value="ISCW008003-PA"/>
    <property type="gene ID" value="ISCW008003"/>
</dbReference>
<dbReference type="PANTHER" id="PTHR11161">
    <property type="entry name" value="O-ACYLTRANSFERASE"/>
    <property type="match status" value="1"/>
</dbReference>
<dbReference type="VEuPathDB" id="VectorBase:ISCI008003"/>
<dbReference type="EMBL" id="ABJB010699139">
    <property type="status" value="NOT_ANNOTATED_CDS"/>
    <property type="molecule type" value="Genomic_DNA"/>
</dbReference>
<dbReference type="VEuPathDB" id="VectorBase:ISCW008003"/>
<keyword evidence="1" id="KW-0472">Membrane</keyword>
<dbReference type="EMBL" id="ABJB010221610">
    <property type="status" value="NOT_ANNOTATED_CDS"/>
    <property type="molecule type" value="Genomic_DNA"/>
</dbReference>
<keyword evidence="1" id="KW-0812">Transmembrane</keyword>
<dbReference type="EMBL" id="ABJB010690457">
    <property type="status" value="NOT_ANNOTATED_CDS"/>
    <property type="molecule type" value="Genomic_DNA"/>
</dbReference>
<feature type="non-terminal residue" evidence="3">
    <location>
        <position position="295"/>
    </location>
</feature>
<dbReference type="Pfam" id="PF01757">
    <property type="entry name" value="Acyl_transf_3"/>
    <property type="match status" value="1"/>
</dbReference>
<name>B7PU10_IXOSC</name>
<dbReference type="GO" id="GO:0016747">
    <property type="term" value="F:acyltransferase activity, transferring groups other than amino-acyl groups"/>
    <property type="evidence" value="ECO:0007669"/>
    <property type="project" value="InterPro"/>
</dbReference>
<organism>
    <name type="scientific">Ixodes scapularis</name>
    <name type="common">Black-legged tick</name>
    <name type="synonym">Deer tick</name>
    <dbReference type="NCBI Taxonomy" id="6945"/>
    <lineage>
        <taxon>Eukaryota</taxon>
        <taxon>Metazoa</taxon>
        <taxon>Ecdysozoa</taxon>
        <taxon>Arthropoda</taxon>
        <taxon>Chelicerata</taxon>
        <taxon>Arachnida</taxon>
        <taxon>Acari</taxon>
        <taxon>Parasitiformes</taxon>
        <taxon>Ixodida</taxon>
        <taxon>Ixodoidea</taxon>
        <taxon>Ixodidae</taxon>
        <taxon>Ixodinae</taxon>
        <taxon>Ixodes</taxon>
    </lineage>
</organism>
<dbReference type="EMBL" id="ABJB010914880">
    <property type="status" value="NOT_ANNOTATED_CDS"/>
    <property type="molecule type" value="Genomic_DNA"/>
</dbReference>
<evidence type="ECO:0000313" key="3">
    <source>
        <dbReference type="EMBL" id="EEC10082.1"/>
    </source>
</evidence>
<accession>B7PU10</accession>
<dbReference type="STRING" id="6945.B7PU10"/>
<evidence type="ECO:0000313" key="5">
    <source>
        <dbReference type="Proteomes" id="UP000001555"/>
    </source>
</evidence>
<sequence length="295" mass="34015">MGIIQRHIRTTIPMLFVISWFYLVPVIASGPGVIEMMNRFYGEMDSHWYELIFQVRNFGKGLDNTGVFQHLWYISTDFQLFLVALLIFTCFKGKPWTMICLFGVLSLLGCSVSCWQLYESNYYPFPVVLGETLEAVISTINELYVLPSYHAACYFSGCVVLLLLQMYGTAKISKGLAAILWVIAAACCLTCVFIKFDWNRGRPPTGSAAKMAFAFWEKIIWSFALSWTVFACSTKRGGLLQRFLAWKVWIPFSRLTLGLYIIHFPLLHFVYNSSRERIYYSRFNLSTSFFGIMVW</sequence>
<dbReference type="HOGENOM" id="CLU_945170_0_0_1"/>
<evidence type="ECO:0000256" key="1">
    <source>
        <dbReference type="SAM" id="Phobius"/>
    </source>
</evidence>
<dbReference type="InterPro" id="IPR002656">
    <property type="entry name" value="Acyl_transf_3_dom"/>
</dbReference>
<dbReference type="EMBL" id="ABJB010975718">
    <property type="status" value="NOT_ANNOTATED_CDS"/>
    <property type="molecule type" value="Genomic_DNA"/>
</dbReference>
<proteinExistence type="predicted"/>
<gene>
    <name evidence="4" type="primary">8031349</name>
    <name evidence="3" type="ORF">IscW_ISCW008003</name>
</gene>
<feature type="transmembrane region" description="Helical" evidence="1">
    <location>
        <begin position="143"/>
        <end position="164"/>
    </location>
</feature>
<dbReference type="PANTHER" id="PTHR11161:SF0">
    <property type="entry name" value="O-ACYLTRANSFERASE LIKE PROTEIN"/>
    <property type="match status" value="1"/>
</dbReference>
<feature type="transmembrane region" description="Helical" evidence="1">
    <location>
        <begin position="98"/>
        <end position="118"/>
    </location>
</feature>
<dbReference type="InterPro" id="IPR052728">
    <property type="entry name" value="O2_lipid_transport_reg"/>
</dbReference>
<feature type="domain" description="Acyltransferase 3" evidence="2">
    <location>
        <begin position="5"/>
        <end position="278"/>
    </location>
</feature>
<reference evidence="3 5" key="1">
    <citation type="submission" date="2008-03" db="EMBL/GenBank/DDBJ databases">
        <title>Annotation of Ixodes scapularis.</title>
        <authorList>
            <consortium name="Ixodes scapularis Genome Project Consortium"/>
            <person name="Caler E."/>
            <person name="Hannick L.I."/>
            <person name="Bidwell S."/>
            <person name="Joardar V."/>
            <person name="Thiagarajan M."/>
            <person name="Amedeo P."/>
            <person name="Galinsky K.J."/>
            <person name="Schobel S."/>
            <person name="Inman J."/>
            <person name="Hostetler J."/>
            <person name="Miller J."/>
            <person name="Hammond M."/>
            <person name="Megy K."/>
            <person name="Lawson D."/>
            <person name="Kodira C."/>
            <person name="Sutton G."/>
            <person name="Meyer J."/>
            <person name="Hill C.A."/>
            <person name="Birren B."/>
            <person name="Nene V."/>
            <person name="Collins F."/>
            <person name="Alarcon-Chaidez F."/>
            <person name="Wikel S."/>
            <person name="Strausberg R."/>
        </authorList>
    </citation>
    <scope>NUCLEOTIDE SEQUENCE [LARGE SCALE GENOMIC DNA]</scope>
    <source>
        <strain evidence="5">Wikel</strain>
        <strain evidence="3">Wikel colony</strain>
    </source>
</reference>
<reference evidence="4" key="2">
    <citation type="submission" date="2020-05" db="UniProtKB">
        <authorList>
            <consortium name="EnsemblMetazoa"/>
        </authorList>
    </citation>
    <scope>IDENTIFICATION</scope>
    <source>
        <strain evidence="4">wikel</strain>
    </source>
</reference>
<dbReference type="EMBL" id="ABJB010006937">
    <property type="status" value="NOT_ANNOTATED_CDS"/>
    <property type="molecule type" value="Genomic_DNA"/>
</dbReference>
<dbReference type="VEuPathDB" id="VectorBase:ISCP_002907"/>
<feature type="transmembrane region" description="Helical" evidence="1">
    <location>
        <begin position="71"/>
        <end position="91"/>
    </location>
</feature>
<dbReference type="OrthoDB" id="6504828at2759"/>
<feature type="transmembrane region" description="Helical" evidence="1">
    <location>
        <begin position="12"/>
        <end position="34"/>
    </location>
</feature>
<evidence type="ECO:0000259" key="2">
    <source>
        <dbReference type="Pfam" id="PF01757"/>
    </source>
</evidence>
<dbReference type="PaxDb" id="6945-B7PU10"/>
<keyword evidence="5" id="KW-1185">Reference proteome</keyword>
<dbReference type="EMBL" id="ABJB011061123">
    <property type="status" value="NOT_ANNOTATED_CDS"/>
    <property type="molecule type" value="Genomic_DNA"/>
</dbReference>
<feature type="transmembrane region" description="Helical" evidence="1">
    <location>
        <begin position="176"/>
        <end position="196"/>
    </location>
</feature>
<protein>
    <recommendedName>
        <fullName evidence="2">Acyltransferase 3 domain-containing protein</fullName>
    </recommendedName>
</protein>
<dbReference type="Proteomes" id="UP000001555">
    <property type="component" value="Unassembled WGS sequence"/>
</dbReference>
<dbReference type="InParanoid" id="B7PU10"/>